<proteinExistence type="predicted"/>
<name>A0AAD4YUM8_PRUDU</name>
<feature type="compositionally biased region" description="Low complexity" evidence="1">
    <location>
        <begin position="23"/>
        <end position="38"/>
    </location>
</feature>
<reference evidence="2 3" key="1">
    <citation type="journal article" date="2022" name="G3 (Bethesda)">
        <title>Whole-genome sequence and methylome profiling of the almond [Prunus dulcis (Mill.) D.A. Webb] cultivar 'Nonpareil'.</title>
        <authorList>
            <person name="D'Amico-Willman K.M."/>
            <person name="Ouma W.Z."/>
            <person name="Meulia T."/>
            <person name="Sideli G.M."/>
            <person name="Gradziel T.M."/>
            <person name="Fresnedo-Ramirez J."/>
        </authorList>
    </citation>
    <scope>NUCLEOTIDE SEQUENCE [LARGE SCALE GENOMIC DNA]</scope>
    <source>
        <strain evidence="2">Clone GOH B32 T37-40</strain>
    </source>
</reference>
<evidence type="ECO:0000313" key="2">
    <source>
        <dbReference type="EMBL" id="KAI5321966.1"/>
    </source>
</evidence>
<evidence type="ECO:0000313" key="3">
    <source>
        <dbReference type="Proteomes" id="UP001054821"/>
    </source>
</evidence>
<comment type="caution">
    <text evidence="2">The sequence shown here is derived from an EMBL/GenBank/DDBJ whole genome shotgun (WGS) entry which is preliminary data.</text>
</comment>
<accession>A0AAD4YUM8</accession>
<evidence type="ECO:0000256" key="1">
    <source>
        <dbReference type="SAM" id="MobiDB-lite"/>
    </source>
</evidence>
<keyword evidence="3" id="KW-1185">Reference proteome</keyword>
<feature type="compositionally biased region" description="Basic and acidic residues" evidence="1">
    <location>
        <begin position="1"/>
        <end position="15"/>
    </location>
</feature>
<dbReference type="AlphaFoldDB" id="A0AAD4YUM8"/>
<organism evidence="2 3">
    <name type="scientific">Prunus dulcis</name>
    <name type="common">Almond</name>
    <name type="synonym">Amygdalus dulcis</name>
    <dbReference type="NCBI Taxonomy" id="3755"/>
    <lineage>
        <taxon>Eukaryota</taxon>
        <taxon>Viridiplantae</taxon>
        <taxon>Streptophyta</taxon>
        <taxon>Embryophyta</taxon>
        <taxon>Tracheophyta</taxon>
        <taxon>Spermatophyta</taxon>
        <taxon>Magnoliopsida</taxon>
        <taxon>eudicotyledons</taxon>
        <taxon>Gunneridae</taxon>
        <taxon>Pentapetalae</taxon>
        <taxon>rosids</taxon>
        <taxon>fabids</taxon>
        <taxon>Rosales</taxon>
        <taxon>Rosaceae</taxon>
        <taxon>Amygdaloideae</taxon>
        <taxon>Amygdaleae</taxon>
        <taxon>Prunus</taxon>
    </lineage>
</organism>
<protein>
    <submittedName>
        <fullName evidence="2">Uncharacterized protein</fullName>
    </submittedName>
</protein>
<gene>
    <name evidence="2" type="ORF">L3X38_031038</name>
</gene>
<dbReference type="EMBL" id="JAJFAZ020000006">
    <property type="protein sequence ID" value="KAI5321966.1"/>
    <property type="molecule type" value="Genomic_DNA"/>
</dbReference>
<sequence length="190" mass="20966">MWDHSKAQCKNRDKTLNTSSDLAPVSPAVPTAPAPASTSVATTGAQGYVLHSFSKKNIWVIDTGATDHMTLDHGQITSHTSSSESVVSNANEGTEPYQILKRKNRGKPLVHYEAYLNAKGKYLINNYVSISRLSEVTVHFVKQLTDIPIPNSATEALEDSKWKKAMIEEIEEWHMGTRALPHGKKTMGYS</sequence>
<dbReference type="Proteomes" id="UP001054821">
    <property type="component" value="Chromosome 6"/>
</dbReference>
<feature type="region of interest" description="Disordered" evidence="1">
    <location>
        <begin position="1"/>
        <end position="38"/>
    </location>
</feature>